<evidence type="ECO:0000313" key="7">
    <source>
        <dbReference type="Proteomes" id="UP001516400"/>
    </source>
</evidence>
<dbReference type="Pfam" id="PF12756">
    <property type="entry name" value="zf-C2H2_2"/>
    <property type="match status" value="1"/>
</dbReference>
<dbReference type="InterPro" id="IPR040048">
    <property type="entry name" value="ZNF277"/>
</dbReference>
<sequence length="177" mass="21485">MRKKLHKRINPQKKEYDKFFMVNYLEVDKNWQDIEKENDRYAIPRESELNSDEEYYDWNGDEDNITCLFCEHKDTNISALCLHMTEMHNFDFEKVTATFDFYQKVKLVNYIRSQVHNSRCLFCDGSFENRGRLNCHLMEKGHFLVPETSKFDQPEFYFPTYENDAFLYFIDDLEGNE</sequence>
<feature type="domain" description="C2H2-type" evidence="5">
    <location>
        <begin position="65"/>
        <end position="88"/>
    </location>
</feature>
<keyword evidence="3" id="KW-0862">Zinc</keyword>
<evidence type="ECO:0000313" key="6">
    <source>
        <dbReference type="EMBL" id="KAL3272018.1"/>
    </source>
</evidence>
<evidence type="ECO:0000256" key="3">
    <source>
        <dbReference type="ARBA" id="ARBA00022833"/>
    </source>
</evidence>
<dbReference type="InterPro" id="IPR013087">
    <property type="entry name" value="Znf_C2H2_type"/>
</dbReference>
<accession>A0ABD2N008</accession>
<protein>
    <recommendedName>
        <fullName evidence="5">C2H2-type domain-containing protein</fullName>
    </recommendedName>
</protein>
<comment type="caution">
    <text evidence="6">The sequence shown here is derived from an EMBL/GenBank/DDBJ whole genome shotgun (WGS) entry which is preliminary data.</text>
</comment>
<name>A0ABD2N008_9CUCU</name>
<dbReference type="Proteomes" id="UP001516400">
    <property type="component" value="Unassembled WGS sequence"/>
</dbReference>
<keyword evidence="2" id="KW-0863">Zinc-finger</keyword>
<comment type="similarity">
    <text evidence="4">Belongs to the ZNF277 family.</text>
</comment>
<gene>
    <name evidence="6" type="ORF">HHI36_022484</name>
</gene>
<evidence type="ECO:0000256" key="4">
    <source>
        <dbReference type="ARBA" id="ARBA00034119"/>
    </source>
</evidence>
<proteinExistence type="inferred from homology"/>
<dbReference type="PANTHER" id="PTHR13267:SF3">
    <property type="entry name" value="ZINC FINGER PROTEIN 277"/>
    <property type="match status" value="1"/>
</dbReference>
<dbReference type="EMBL" id="JABFTP020000042">
    <property type="protein sequence ID" value="KAL3272018.1"/>
    <property type="molecule type" value="Genomic_DNA"/>
</dbReference>
<keyword evidence="1" id="KW-0479">Metal-binding</keyword>
<evidence type="ECO:0000256" key="1">
    <source>
        <dbReference type="ARBA" id="ARBA00022723"/>
    </source>
</evidence>
<evidence type="ECO:0000256" key="2">
    <source>
        <dbReference type="ARBA" id="ARBA00022771"/>
    </source>
</evidence>
<feature type="domain" description="C2H2-type" evidence="5">
    <location>
        <begin position="118"/>
        <end position="142"/>
    </location>
</feature>
<dbReference type="AlphaFoldDB" id="A0ABD2N008"/>
<dbReference type="SMART" id="SM00355">
    <property type="entry name" value="ZnF_C2H2"/>
    <property type="match status" value="2"/>
</dbReference>
<keyword evidence="7" id="KW-1185">Reference proteome</keyword>
<dbReference type="InterPro" id="IPR041661">
    <property type="entry name" value="ZN622/Rei1/Reh1_Znf-C2H2"/>
</dbReference>
<reference evidence="6 7" key="1">
    <citation type="journal article" date="2021" name="BMC Biol.">
        <title>Horizontally acquired antibacterial genes associated with adaptive radiation of ladybird beetles.</title>
        <authorList>
            <person name="Li H.S."/>
            <person name="Tang X.F."/>
            <person name="Huang Y.H."/>
            <person name="Xu Z.Y."/>
            <person name="Chen M.L."/>
            <person name="Du X.Y."/>
            <person name="Qiu B.Y."/>
            <person name="Chen P.T."/>
            <person name="Zhang W."/>
            <person name="Slipinski A."/>
            <person name="Escalona H.E."/>
            <person name="Waterhouse R.M."/>
            <person name="Zwick A."/>
            <person name="Pang H."/>
        </authorList>
    </citation>
    <scope>NUCLEOTIDE SEQUENCE [LARGE SCALE GENOMIC DNA]</scope>
    <source>
        <strain evidence="6">SYSU2018</strain>
    </source>
</reference>
<dbReference type="GO" id="GO:0008270">
    <property type="term" value="F:zinc ion binding"/>
    <property type="evidence" value="ECO:0007669"/>
    <property type="project" value="UniProtKB-KW"/>
</dbReference>
<dbReference type="SUPFAM" id="SSF57667">
    <property type="entry name" value="beta-beta-alpha zinc fingers"/>
    <property type="match status" value="1"/>
</dbReference>
<organism evidence="6 7">
    <name type="scientific">Cryptolaemus montrouzieri</name>
    <dbReference type="NCBI Taxonomy" id="559131"/>
    <lineage>
        <taxon>Eukaryota</taxon>
        <taxon>Metazoa</taxon>
        <taxon>Ecdysozoa</taxon>
        <taxon>Arthropoda</taxon>
        <taxon>Hexapoda</taxon>
        <taxon>Insecta</taxon>
        <taxon>Pterygota</taxon>
        <taxon>Neoptera</taxon>
        <taxon>Endopterygota</taxon>
        <taxon>Coleoptera</taxon>
        <taxon>Polyphaga</taxon>
        <taxon>Cucujiformia</taxon>
        <taxon>Coccinelloidea</taxon>
        <taxon>Coccinellidae</taxon>
        <taxon>Scymninae</taxon>
        <taxon>Scymnini</taxon>
        <taxon>Cryptolaemus</taxon>
    </lineage>
</organism>
<dbReference type="InterPro" id="IPR036236">
    <property type="entry name" value="Znf_C2H2_sf"/>
</dbReference>
<dbReference type="PANTHER" id="PTHR13267">
    <property type="entry name" value="ZINC FINGER PROTEIN 277"/>
    <property type="match status" value="1"/>
</dbReference>
<evidence type="ECO:0000259" key="5">
    <source>
        <dbReference type="SMART" id="SM00355"/>
    </source>
</evidence>